<dbReference type="Proteomes" id="UP001214638">
    <property type="component" value="Unassembled WGS sequence"/>
</dbReference>
<evidence type="ECO:0000259" key="1">
    <source>
        <dbReference type="PROSITE" id="PS50086"/>
    </source>
</evidence>
<dbReference type="Gene3D" id="1.10.8.270">
    <property type="entry name" value="putative rabgap domain of human tbc1 domain family member 14 like domains"/>
    <property type="match status" value="1"/>
</dbReference>
<comment type="caution">
    <text evidence="2">The sequence shown here is derived from an EMBL/GenBank/DDBJ whole genome shotgun (WGS) entry which is preliminary data.</text>
</comment>
<dbReference type="SMART" id="SM00164">
    <property type="entry name" value="TBC"/>
    <property type="match status" value="1"/>
</dbReference>
<dbReference type="PROSITE" id="PS50086">
    <property type="entry name" value="TBC_RABGAP"/>
    <property type="match status" value="1"/>
</dbReference>
<keyword evidence="3" id="KW-1185">Reference proteome</keyword>
<sequence length="343" mass="40514">MRKPKNHQNVSSIPEIRLNSGENSLKKTSSINRVDKFNIALSRPIIDLDELKQLLWLGIPEECPLSVRADVWCYVLGYYPLNTFTRDELLLKKRKQYEDACRKYYDKEITSDYEYKLLKQIQVDLPRTAPRVKIFKLPKIHALMERILFVWSVRNPASGYVQGINDLLSILIVTFCRSYINAHDLECESIFNLSDKQLQEIETRCFYCFSKILSHMQDNYTDKQPGVYKSLNKLRELIKRINLDLYNHFESISIDFMQFPFRWMNCLLIRELPLDCAIRLWDTYIAEIDDGLVNFHEYVSAVFLSLWSKELMSMNYQQALLFLQELPTEQWSSDEVNSIISKA</sequence>
<organism evidence="2 3">
    <name type="scientific">Babesia duncani</name>
    <dbReference type="NCBI Taxonomy" id="323732"/>
    <lineage>
        <taxon>Eukaryota</taxon>
        <taxon>Sar</taxon>
        <taxon>Alveolata</taxon>
        <taxon>Apicomplexa</taxon>
        <taxon>Aconoidasida</taxon>
        <taxon>Piroplasmida</taxon>
        <taxon>Babesiidae</taxon>
        <taxon>Babesia</taxon>
    </lineage>
</organism>
<dbReference type="RefSeq" id="XP_067805140.1">
    <property type="nucleotide sequence ID" value="XM_067946349.1"/>
</dbReference>
<dbReference type="EMBL" id="JALLKP010000001">
    <property type="protein sequence ID" value="KAK2198298.1"/>
    <property type="molecule type" value="Genomic_DNA"/>
</dbReference>
<accession>A0AAD9PPG8</accession>
<gene>
    <name evidence="2" type="ORF">BdWA1_001309</name>
</gene>
<dbReference type="InterPro" id="IPR000195">
    <property type="entry name" value="Rab-GAP-TBC_dom"/>
</dbReference>
<reference evidence="2" key="1">
    <citation type="journal article" date="2023" name="Nat. Microbiol.">
        <title>Babesia duncani multi-omics identifies virulence factors and drug targets.</title>
        <authorList>
            <person name="Singh P."/>
            <person name="Lonardi S."/>
            <person name="Liang Q."/>
            <person name="Vydyam P."/>
            <person name="Khabirova E."/>
            <person name="Fang T."/>
            <person name="Gihaz S."/>
            <person name="Thekkiniath J."/>
            <person name="Munshi M."/>
            <person name="Abel S."/>
            <person name="Ciampossin L."/>
            <person name="Batugedara G."/>
            <person name="Gupta M."/>
            <person name="Lu X.M."/>
            <person name="Lenz T."/>
            <person name="Chakravarty S."/>
            <person name="Cornillot E."/>
            <person name="Hu Y."/>
            <person name="Ma W."/>
            <person name="Gonzalez L.M."/>
            <person name="Sanchez S."/>
            <person name="Estrada K."/>
            <person name="Sanchez-Flores A."/>
            <person name="Montero E."/>
            <person name="Harb O.S."/>
            <person name="Le Roch K.G."/>
            <person name="Mamoun C.B."/>
        </authorList>
    </citation>
    <scope>NUCLEOTIDE SEQUENCE</scope>
    <source>
        <strain evidence="2">WA1</strain>
    </source>
</reference>
<evidence type="ECO:0000313" key="3">
    <source>
        <dbReference type="Proteomes" id="UP001214638"/>
    </source>
</evidence>
<dbReference type="InterPro" id="IPR035969">
    <property type="entry name" value="Rab-GAP_TBC_sf"/>
</dbReference>
<dbReference type="AlphaFoldDB" id="A0AAD9PPG8"/>
<dbReference type="KEGG" id="bdw:94335607"/>
<feature type="domain" description="Rab-GAP TBC" evidence="1">
    <location>
        <begin position="62"/>
        <end position="288"/>
    </location>
</feature>
<proteinExistence type="predicted"/>
<dbReference type="FunFam" id="1.10.8.270:FF:000028">
    <property type="entry name" value="TBC domain containing protein"/>
    <property type="match status" value="1"/>
</dbReference>
<dbReference type="GeneID" id="94335607"/>
<dbReference type="Pfam" id="PF00566">
    <property type="entry name" value="RabGAP-TBC"/>
    <property type="match status" value="1"/>
</dbReference>
<protein>
    <submittedName>
        <fullName evidence="2">Bifunctional Rab-GTPase-TBC domain/Rab-GTPase-TBC domain superfamily</fullName>
    </submittedName>
</protein>
<dbReference type="PANTHER" id="PTHR22957:SF26">
    <property type="entry name" value="LD44506P"/>
    <property type="match status" value="1"/>
</dbReference>
<evidence type="ECO:0000313" key="2">
    <source>
        <dbReference type="EMBL" id="KAK2198298.1"/>
    </source>
</evidence>
<dbReference type="GO" id="GO:0005096">
    <property type="term" value="F:GTPase activator activity"/>
    <property type="evidence" value="ECO:0007669"/>
    <property type="project" value="TreeGrafter"/>
</dbReference>
<dbReference type="Gene3D" id="1.10.472.80">
    <property type="entry name" value="Ypt/Rab-GAP domain of gyp1p, domain 3"/>
    <property type="match status" value="1"/>
</dbReference>
<dbReference type="PANTHER" id="PTHR22957">
    <property type="entry name" value="TBC1 DOMAIN FAMILY MEMBER GTPASE-ACTIVATING PROTEIN"/>
    <property type="match status" value="1"/>
</dbReference>
<dbReference type="SUPFAM" id="SSF47923">
    <property type="entry name" value="Ypt/Rab-GAP domain of gyp1p"/>
    <property type="match status" value="2"/>
</dbReference>
<name>A0AAD9PPG8_9APIC</name>